<organism evidence="2 3">
    <name type="scientific">Spraguea lophii (strain 42_110)</name>
    <name type="common">Microsporidian parasite</name>
    <dbReference type="NCBI Taxonomy" id="1358809"/>
    <lineage>
        <taxon>Eukaryota</taxon>
        <taxon>Fungi</taxon>
        <taxon>Fungi incertae sedis</taxon>
        <taxon>Microsporidia</taxon>
        <taxon>Spragueidae</taxon>
        <taxon>Spraguea</taxon>
    </lineage>
</organism>
<dbReference type="Proteomes" id="UP000014978">
    <property type="component" value="Unassembled WGS sequence"/>
</dbReference>
<feature type="transmembrane region" description="Helical" evidence="1">
    <location>
        <begin position="20"/>
        <end position="38"/>
    </location>
</feature>
<gene>
    <name evidence="2" type="ORF">SLOPH_1747</name>
</gene>
<evidence type="ECO:0000256" key="1">
    <source>
        <dbReference type="SAM" id="Phobius"/>
    </source>
</evidence>
<accession>S7W7T6</accession>
<sequence>MLKKYITTILPIIIKYKIQLRILILIVTSILLFTTKISNFEIFNDNYVLLRKDDNEVYVPEGDIFTKVGNNYIYNLDNDASSNTILIKGYPKDKEHFEKLIYSIEENRRKRNFRKFGNNDIKNDMPSKNILFVLSEYPKLNYNTFFAVIEINFGEKISHVEYRPFSNPSCNLDLFNATIDNFPPQRYFSLDFLITNYSNNPNTIHLNLDYTRPTLKTLIFYLNTIRYVDSHELNTYYYILCNNMLKHIRLEHLLPFIISTAIYEIFDIKETQETFYFLLYLIFPLTFIFSLKEKGSKAIYRILLFNIVNFKMGIIYTFIIFIRNCIRSIIDCYNIYKNYNIYNGKEEIIIVSDEDNDDDNNK</sequence>
<keyword evidence="1" id="KW-0812">Transmembrane</keyword>
<keyword evidence="3" id="KW-1185">Reference proteome</keyword>
<comment type="caution">
    <text evidence="2">The sequence shown here is derived from an EMBL/GenBank/DDBJ whole genome shotgun (WGS) entry which is preliminary data.</text>
</comment>
<feature type="transmembrane region" description="Helical" evidence="1">
    <location>
        <begin position="274"/>
        <end position="291"/>
    </location>
</feature>
<dbReference type="EMBL" id="ATCN01001289">
    <property type="protein sequence ID" value="EPR77772.1"/>
    <property type="molecule type" value="Genomic_DNA"/>
</dbReference>
<keyword evidence="1" id="KW-1133">Transmembrane helix</keyword>
<dbReference type="VEuPathDB" id="MicrosporidiaDB:SLOPH_1747"/>
<proteinExistence type="predicted"/>
<dbReference type="HOGENOM" id="CLU_765430_0_0_1"/>
<name>S7W7T6_SPRLO</name>
<feature type="transmembrane region" description="Helical" evidence="1">
    <location>
        <begin position="303"/>
        <end position="322"/>
    </location>
</feature>
<dbReference type="AlphaFoldDB" id="S7W7T6"/>
<dbReference type="InParanoid" id="S7W7T6"/>
<evidence type="ECO:0000313" key="2">
    <source>
        <dbReference type="EMBL" id="EPR77772.1"/>
    </source>
</evidence>
<evidence type="ECO:0000313" key="3">
    <source>
        <dbReference type="Proteomes" id="UP000014978"/>
    </source>
</evidence>
<keyword evidence="1" id="KW-0472">Membrane</keyword>
<reference evidence="3" key="1">
    <citation type="journal article" date="2013" name="PLoS Genet.">
        <title>The genome of Spraguea lophii and the basis of host-microsporidian interactions.</title>
        <authorList>
            <person name="Campbell S.E."/>
            <person name="Williams T.A."/>
            <person name="Yousuf A."/>
            <person name="Soanes D.M."/>
            <person name="Paszkiewicz K.H."/>
            <person name="Williams B.A.P."/>
        </authorList>
    </citation>
    <scope>NUCLEOTIDE SEQUENCE [LARGE SCALE GENOMIC DNA]</scope>
    <source>
        <strain evidence="3">42_110</strain>
    </source>
</reference>
<protein>
    <submittedName>
        <fullName evidence="2">Uncharacterized protein</fullName>
    </submittedName>
</protein>
<dbReference type="OMA" id="EMATPSY"/>